<evidence type="ECO:0000256" key="3">
    <source>
        <dbReference type="ARBA" id="ARBA00022679"/>
    </source>
</evidence>
<dbReference type="PANTHER" id="PTHR32385:SF20">
    <property type="entry name" value="MANNOSYL PHOSPHORYLINOSITOL CERAMIDE SYNTHASE CSH1-RELATED"/>
    <property type="match status" value="1"/>
</dbReference>
<evidence type="ECO:0008006" key="10">
    <source>
        <dbReference type="Google" id="ProtNLM"/>
    </source>
</evidence>
<dbReference type="OrthoDB" id="3647at2759"/>
<comment type="subcellular location">
    <subcellularLocation>
        <location evidence="1">Membrane</location>
    </subcellularLocation>
</comment>
<reference evidence="9" key="1">
    <citation type="journal article" date="2016" name="Proc. Natl. Acad. Sci. U.S.A.">
        <title>Comparative genomics of biotechnologically important yeasts.</title>
        <authorList>
            <person name="Riley R."/>
            <person name="Haridas S."/>
            <person name="Wolfe K.H."/>
            <person name="Lopes M.R."/>
            <person name="Hittinger C.T."/>
            <person name="Goeker M."/>
            <person name="Salamov A.A."/>
            <person name="Wisecaver J.H."/>
            <person name="Long T.M."/>
            <person name="Calvey C.H."/>
            <person name="Aerts A.L."/>
            <person name="Barry K.W."/>
            <person name="Choi C."/>
            <person name="Clum A."/>
            <person name="Coughlan A.Y."/>
            <person name="Deshpande S."/>
            <person name="Douglass A.P."/>
            <person name="Hanson S.J."/>
            <person name="Klenk H.-P."/>
            <person name="LaButti K.M."/>
            <person name="Lapidus A."/>
            <person name="Lindquist E.A."/>
            <person name="Lipzen A.M."/>
            <person name="Meier-Kolthoff J.P."/>
            <person name="Ohm R.A."/>
            <person name="Otillar R.P."/>
            <person name="Pangilinan J.L."/>
            <person name="Peng Y."/>
            <person name="Rokas A."/>
            <person name="Rosa C.A."/>
            <person name="Scheuner C."/>
            <person name="Sibirny A.A."/>
            <person name="Slot J.C."/>
            <person name="Stielow J.B."/>
            <person name="Sun H."/>
            <person name="Kurtzman C.P."/>
            <person name="Blackwell M."/>
            <person name="Grigoriev I.V."/>
            <person name="Jeffries T.W."/>
        </authorList>
    </citation>
    <scope>NUCLEOTIDE SEQUENCE [LARGE SCALE GENOMIC DNA]</scope>
    <source>
        <strain evidence="9">NRRL Y-1626</strain>
    </source>
</reference>
<dbReference type="InterPro" id="IPR029044">
    <property type="entry name" value="Nucleotide-diphossugar_trans"/>
</dbReference>
<evidence type="ECO:0000256" key="1">
    <source>
        <dbReference type="ARBA" id="ARBA00004370"/>
    </source>
</evidence>
<proteinExistence type="inferred from homology"/>
<comment type="caution">
    <text evidence="8">The sequence shown here is derived from an EMBL/GenBank/DDBJ whole genome shotgun (WGS) entry which is preliminary data.</text>
</comment>
<feature type="transmembrane region" description="Helical" evidence="7">
    <location>
        <begin position="276"/>
        <end position="309"/>
    </location>
</feature>
<dbReference type="GO" id="GO:0016020">
    <property type="term" value="C:membrane"/>
    <property type="evidence" value="ECO:0007669"/>
    <property type="project" value="UniProtKB-SubCell"/>
</dbReference>
<keyword evidence="3" id="KW-0808">Transferase</keyword>
<dbReference type="GO" id="GO:0051999">
    <property type="term" value="P:mannosyl-inositol phosphorylceramide biosynthetic process"/>
    <property type="evidence" value="ECO:0007669"/>
    <property type="project" value="TreeGrafter"/>
</dbReference>
<name>A0A1B7TF17_9ASCO</name>
<dbReference type="EMBL" id="LXPE01000010">
    <property type="protein sequence ID" value="OBA27255.1"/>
    <property type="molecule type" value="Genomic_DNA"/>
</dbReference>
<accession>A0A1B7TF17</accession>
<dbReference type="InterPro" id="IPR007577">
    <property type="entry name" value="GlycoTrfase_DXD_sugar-bd_CS"/>
</dbReference>
<keyword evidence="4 7" id="KW-0812">Transmembrane</keyword>
<sequence length="463" mass="53959">MKLESKILIWANTFFMLYTVYFFRDLLLMMILPLNNDIDLVLDKDINKNIPPEKLVIPKWIHQTYKTDEIPEHWVAAQKQCIDLHYPDYNYTLWTDAMVSVFLQEKYPSFLETFNSYEHNIQRADALRYFILREYGGIYLDLDDACERKLDPLLQYPAFFRKTSPLGISNDVMGTIPQHPLFIEFTENLEKFSKINILNIPYLSIMFSTGPMFVSIVYQRWIRKAWSFGLGLNKGQLDIVNIFRPKVMQPYQYKNSIGSFFKIAEGSSWHTDDSNIMFVLGAHITACVVGGFILFFVIFYAELLLYVLIQNCLSNLRAKNNNIQNNSKLTEEFSSSNNQTTSTQMVSRLVDNINDENDSSSKNIFSSVRLPFQLKINRFINKVKGTVTGSYTAVSNTDYLPTHNNEPNNLNVNFPLSSNQCNNKNRTNYQRHQMRRQSNLPLEIQQHLKNDKNNSNQELHNSN</sequence>
<gene>
    <name evidence="8" type="ORF">HANVADRAFT_23836</name>
</gene>
<keyword evidence="5 7" id="KW-1133">Transmembrane helix</keyword>
<organism evidence="8 9">
    <name type="scientific">Hanseniaspora valbyensis NRRL Y-1626</name>
    <dbReference type="NCBI Taxonomy" id="766949"/>
    <lineage>
        <taxon>Eukaryota</taxon>
        <taxon>Fungi</taxon>
        <taxon>Dikarya</taxon>
        <taxon>Ascomycota</taxon>
        <taxon>Saccharomycotina</taxon>
        <taxon>Saccharomycetes</taxon>
        <taxon>Saccharomycodales</taxon>
        <taxon>Saccharomycodaceae</taxon>
        <taxon>Hanseniaspora</taxon>
    </lineage>
</organism>
<evidence type="ECO:0000313" key="9">
    <source>
        <dbReference type="Proteomes" id="UP000092321"/>
    </source>
</evidence>
<evidence type="ECO:0000313" key="8">
    <source>
        <dbReference type="EMBL" id="OBA27255.1"/>
    </source>
</evidence>
<dbReference type="Proteomes" id="UP000092321">
    <property type="component" value="Unassembled WGS sequence"/>
</dbReference>
<dbReference type="Pfam" id="PF04488">
    <property type="entry name" value="Gly_transf_sug"/>
    <property type="match status" value="1"/>
</dbReference>
<evidence type="ECO:0000256" key="7">
    <source>
        <dbReference type="SAM" id="Phobius"/>
    </source>
</evidence>
<evidence type="ECO:0000256" key="2">
    <source>
        <dbReference type="ARBA" id="ARBA00009003"/>
    </source>
</evidence>
<feature type="transmembrane region" description="Helical" evidence="7">
    <location>
        <begin position="200"/>
        <end position="218"/>
    </location>
</feature>
<feature type="transmembrane region" description="Helical" evidence="7">
    <location>
        <begin position="6"/>
        <end position="23"/>
    </location>
</feature>
<protein>
    <recommendedName>
        <fullName evidence="10">Glycosyltransferase family 32 protein</fullName>
    </recommendedName>
</protein>
<comment type="similarity">
    <text evidence="2">Belongs to the glycosyltransferase 32 family.</text>
</comment>
<evidence type="ECO:0000256" key="4">
    <source>
        <dbReference type="ARBA" id="ARBA00022692"/>
    </source>
</evidence>
<keyword evidence="9" id="KW-1185">Reference proteome</keyword>
<dbReference type="GO" id="GO:0000030">
    <property type="term" value="F:mannosyltransferase activity"/>
    <property type="evidence" value="ECO:0007669"/>
    <property type="project" value="TreeGrafter"/>
</dbReference>
<dbReference type="InterPro" id="IPR051706">
    <property type="entry name" value="Glycosyltransferase_domain"/>
</dbReference>
<dbReference type="PANTHER" id="PTHR32385">
    <property type="entry name" value="MANNOSYL PHOSPHORYLINOSITOL CERAMIDE SYNTHASE"/>
    <property type="match status" value="1"/>
</dbReference>
<keyword evidence="6 7" id="KW-0472">Membrane</keyword>
<evidence type="ECO:0000256" key="5">
    <source>
        <dbReference type="ARBA" id="ARBA00022989"/>
    </source>
</evidence>
<dbReference type="AlphaFoldDB" id="A0A1B7TF17"/>
<dbReference type="Gene3D" id="3.90.550.20">
    <property type="match status" value="1"/>
</dbReference>
<dbReference type="SUPFAM" id="SSF53448">
    <property type="entry name" value="Nucleotide-diphospho-sugar transferases"/>
    <property type="match status" value="1"/>
</dbReference>
<evidence type="ECO:0000256" key="6">
    <source>
        <dbReference type="ARBA" id="ARBA00023136"/>
    </source>
</evidence>